<comment type="catalytic activity">
    <reaction evidence="1 9 10">
        <text>D-alanyl-D-alanine + H2O = 2 D-alanine</text>
        <dbReference type="Rhea" id="RHEA:20661"/>
        <dbReference type="ChEBI" id="CHEBI:15377"/>
        <dbReference type="ChEBI" id="CHEBI:57416"/>
        <dbReference type="ChEBI" id="CHEBI:57822"/>
        <dbReference type="EC" id="3.4.13.22"/>
    </reaction>
</comment>
<evidence type="ECO:0000256" key="5">
    <source>
        <dbReference type="ARBA" id="ARBA00022833"/>
    </source>
</evidence>
<evidence type="ECO:0000256" key="3">
    <source>
        <dbReference type="ARBA" id="ARBA00022723"/>
    </source>
</evidence>
<dbReference type="AlphaFoldDB" id="A9BAS5"/>
<evidence type="ECO:0000256" key="6">
    <source>
        <dbReference type="ARBA" id="ARBA00022997"/>
    </source>
</evidence>
<dbReference type="CDD" id="cd14843">
    <property type="entry name" value="D-Ala-D-Ala_dipeptidase_like"/>
    <property type="match status" value="1"/>
</dbReference>
<dbReference type="PANTHER" id="PTHR43126">
    <property type="entry name" value="D-ALANYL-D-ALANINE DIPEPTIDASE"/>
    <property type="match status" value="1"/>
</dbReference>
<dbReference type="PIRSF" id="PIRSF026671">
    <property type="entry name" value="AA_dipeptidase"/>
    <property type="match status" value="1"/>
</dbReference>
<evidence type="ECO:0000256" key="1">
    <source>
        <dbReference type="ARBA" id="ARBA00001362"/>
    </source>
</evidence>
<dbReference type="HOGENOM" id="CLU_060744_2_2_3"/>
<sequence>MLRPWHQIPISASKDPLVEIPFRLLRLEPHPYLSLGAPYANGSSPWRLRSKVIDRLFLAQDLLKNTNSELQLAIFDAWRPLAVQKFMVEYSIQRECLNQAISFSDSNYSSKYQEIVDQVQKFWAPPSTNPLTPPPHSTGAAIDITLATSNGLPIDMGGAIDEIGDISMPNHYSQSAKTNPNSISATWHSRRLLLHEMMSSAGFVQHPNEWWHFSYGDQLWAWKNNSANAFYGSLSFSDSNSIIF</sequence>
<comment type="similarity">
    <text evidence="9 10">Belongs to the peptidase M15D family.</text>
</comment>
<feature type="binding site" evidence="9">
    <location>
        <position position="212"/>
    </location>
    <ligand>
        <name>Zn(2+)</name>
        <dbReference type="ChEBI" id="CHEBI:29105"/>
        <note>catalytic</note>
    </ligand>
</feature>
<keyword evidence="8 10" id="KW-0961">Cell wall biogenesis/degradation</keyword>
<comment type="cofactor">
    <cofactor evidence="9">
        <name>Zn(2+)</name>
        <dbReference type="ChEBI" id="CHEBI:29105"/>
    </cofactor>
    <text evidence="9">Binds 1 zinc ion per subunit.</text>
</comment>
<comment type="function">
    <text evidence="9 10">Catalyzes hydrolysis of the D-alanyl-D-alanine dipeptide.</text>
</comment>
<feature type="binding site" evidence="9">
    <location>
        <position position="143"/>
    </location>
    <ligand>
        <name>Zn(2+)</name>
        <dbReference type="ChEBI" id="CHEBI:29105"/>
        <note>catalytic</note>
    </ligand>
</feature>
<dbReference type="HAMAP" id="MF_01924">
    <property type="entry name" value="A_A_dipeptidase"/>
    <property type="match status" value="1"/>
</dbReference>
<protein>
    <recommendedName>
        <fullName evidence="9 10">D-alanyl-D-alanine dipeptidase</fullName>
        <shortName evidence="9 10">D-Ala-D-Ala dipeptidase</shortName>
        <ecNumber evidence="9 10">3.4.13.22</ecNumber>
    </recommendedName>
</protein>
<feature type="binding site" evidence="9">
    <location>
        <position position="136"/>
    </location>
    <ligand>
        <name>Zn(2+)</name>
        <dbReference type="ChEBI" id="CHEBI:29105"/>
        <note>catalytic</note>
    </ligand>
</feature>
<evidence type="ECO:0000256" key="9">
    <source>
        <dbReference type="HAMAP-Rule" id="MF_01924"/>
    </source>
</evidence>
<evidence type="ECO:0000256" key="4">
    <source>
        <dbReference type="ARBA" id="ARBA00022801"/>
    </source>
</evidence>
<dbReference type="Gene3D" id="3.30.1380.10">
    <property type="match status" value="1"/>
</dbReference>
<reference evidence="11 12" key="1">
    <citation type="journal article" date="2007" name="PLoS Genet.">
        <title>Patterns and implications of gene gain and loss in the evolution of Prochlorococcus.</title>
        <authorList>
            <person name="Kettler G.C."/>
            <person name="Martiny A.C."/>
            <person name="Huang K."/>
            <person name="Zucker J."/>
            <person name="Coleman M.L."/>
            <person name="Rodrigue S."/>
            <person name="Chen F."/>
            <person name="Lapidus A."/>
            <person name="Ferriera S."/>
            <person name="Johnson J."/>
            <person name="Steglich C."/>
            <person name="Church G.M."/>
            <person name="Richardson P."/>
            <person name="Chisholm S.W."/>
        </authorList>
    </citation>
    <scope>NUCLEOTIDE SEQUENCE [LARGE SCALE GENOMIC DNA]</scope>
    <source>
        <strain evidence="12">MIT 9211</strain>
    </source>
</reference>
<accession>A9BAS5</accession>
<organism evidence="11 12">
    <name type="scientific">Prochlorococcus marinus (strain MIT 9211)</name>
    <dbReference type="NCBI Taxonomy" id="93059"/>
    <lineage>
        <taxon>Bacteria</taxon>
        <taxon>Bacillati</taxon>
        <taxon>Cyanobacteriota</taxon>
        <taxon>Cyanophyceae</taxon>
        <taxon>Synechococcales</taxon>
        <taxon>Prochlorococcaceae</taxon>
        <taxon>Prochlorococcus</taxon>
    </lineage>
</organism>
<evidence type="ECO:0000256" key="2">
    <source>
        <dbReference type="ARBA" id="ARBA00022670"/>
    </source>
</evidence>
<dbReference type="Proteomes" id="UP000000788">
    <property type="component" value="Chromosome"/>
</dbReference>
<evidence type="ECO:0000256" key="8">
    <source>
        <dbReference type="ARBA" id="ARBA00023316"/>
    </source>
</evidence>
<dbReference type="GO" id="GO:0008270">
    <property type="term" value="F:zinc ion binding"/>
    <property type="evidence" value="ECO:0007669"/>
    <property type="project" value="UniProtKB-UniRule"/>
</dbReference>
<dbReference type="EC" id="3.4.13.22" evidence="9 10"/>
<feature type="active site" description="Proton donor/acceptor" evidence="9">
    <location>
        <position position="209"/>
    </location>
</feature>
<dbReference type="SUPFAM" id="SSF55166">
    <property type="entry name" value="Hedgehog/DD-peptidase"/>
    <property type="match status" value="1"/>
</dbReference>
<keyword evidence="3 9" id="KW-0479">Metal-binding</keyword>
<evidence type="ECO:0000256" key="7">
    <source>
        <dbReference type="ARBA" id="ARBA00023049"/>
    </source>
</evidence>
<evidence type="ECO:0000313" key="11">
    <source>
        <dbReference type="EMBL" id="ABX08937.1"/>
    </source>
</evidence>
<dbReference type="RefSeq" id="WP_012195558.1">
    <property type="nucleotide sequence ID" value="NC_009976.1"/>
</dbReference>
<dbReference type="Pfam" id="PF01427">
    <property type="entry name" value="Peptidase_M15"/>
    <property type="match status" value="1"/>
</dbReference>
<keyword evidence="7 9" id="KW-0482">Metalloprotease</keyword>
<dbReference type="KEGG" id="pmj:P9211_10061"/>
<evidence type="ECO:0000256" key="10">
    <source>
        <dbReference type="PIRNR" id="PIRNR026671"/>
    </source>
</evidence>
<dbReference type="GO" id="GO:0071555">
    <property type="term" value="P:cell wall organization"/>
    <property type="evidence" value="ECO:0007669"/>
    <property type="project" value="UniProtKB-KW"/>
</dbReference>
<dbReference type="EMBL" id="CP000878">
    <property type="protein sequence ID" value="ABX08937.1"/>
    <property type="molecule type" value="Genomic_DNA"/>
</dbReference>
<dbReference type="InterPro" id="IPR000755">
    <property type="entry name" value="A_A_dipeptidase"/>
</dbReference>
<gene>
    <name evidence="11" type="primary">ddpX</name>
    <name evidence="11" type="ordered locus">P9211_10061</name>
</gene>
<evidence type="ECO:0000313" key="12">
    <source>
        <dbReference type="Proteomes" id="UP000000788"/>
    </source>
</evidence>
<dbReference type="InterPro" id="IPR009045">
    <property type="entry name" value="Zn_M74/Hedgehog-like"/>
</dbReference>
<keyword evidence="2 9" id="KW-0645">Protease</keyword>
<keyword evidence="6 9" id="KW-0224">Dipeptidase</keyword>
<dbReference type="GO" id="GO:0008237">
    <property type="term" value="F:metallopeptidase activity"/>
    <property type="evidence" value="ECO:0007669"/>
    <property type="project" value="UniProtKB-KW"/>
</dbReference>
<dbReference type="eggNOG" id="COG2173">
    <property type="taxonomic scope" value="Bacteria"/>
</dbReference>
<keyword evidence="5 9" id="KW-0862">Zinc</keyword>
<feature type="site" description="Transition state stabilizer" evidence="9">
    <location>
        <position position="79"/>
    </location>
</feature>
<dbReference type="GO" id="GO:0160237">
    <property type="term" value="F:D-Ala-D-Ala dipeptidase activity"/>
    <property type="evidence" value="ECO:0007669"/>
    <property type="project" value="UniProtKB-EC"/>
</dbReference>
<dbReference type="GO" id="GO:0006508">
    <property type="term" value="P:proteolysis"/>
    <property type="evidence" value="ECO:0007669"/>
    <property type="project" value="UniProtKB-KW"/>
</dbReference>
<dbReference type="OrthoDB" id="9801430at2"/>
<proteinExistence type="inferred from homology"/>
<name>A9BAS5_PROM4</name>
<keyword evidence="12" id="KW-1185">Reference proteome</keyword>
<keyword evidence="4 9" id="KW-0378">Hydrolase</keyword>
<dbReference type="PANTHER" id="PTHR43126:SF2">
    <property type="entry name" value="D-ALANYL-D-ALANINE DIPEPTIDASE"/>
    <property type="match status" value="1"/>
</dbReference>
<dbReference type="STRING" id="93059.P9211_10061"/>